<organism evidence="2 4">
    <name type="scientific">Candidatus Methanodesulfokora washburnensis</name>
    <dbReference type="NCBI Taxonomy" id="2478471"/>
    <lineage>
        <taxon>Archaea</taxon>
        <taxon>Thermoproteota</taxon>
        <taxon>Candidatus Korarchaeia</taxon>
        <taxon>Candidatus Korarchaeia incertae sedis</taxon>
        <taxon>Candidatus Methanodesulfokora</taxon>
    </lineage>
</organism>
<dbReference type="Proteomes" id="UP000316217">
    <property type="component" value="Unassembled WGS sequence"/>
</dbReference>
<evidence type="ECO:0000259" key="1">
    <source>
        <dbReference type="PROSITE" id="PS51085"/>
    </source>
</evidence>
<proteinExistence type="predicted"/>
<feature type="domain" description="2Fe-2S ferredoxin-type" evidence="1">
    <location>
        <begin position="11"/>
        <end position="107"/>
    </location>
</feature>
<evidence type="ECO:0000313" key="2">
    <source>
        <dbReference type="EMBL" id="RSN72845.1"/>
    </source>
</evidence>
<dbReference type="Gene3D" id="3.30.420.480">
    <property type="entry name" value="Domain of unknown function (DUF4445)"/>
    <property type="match status" value="1"/>
</dbReference>
<dbReference type="OrthoDB" id="31557at2157"/>
<evidence type="ECO:0000313" key="3">
    <source>
        <dbReference type="EMBL" id="RZN63739.1"/>
    </source>
</evidence>
<dbReference type="PROSITE" id="PS51085">
    <property type="entry name" value="2FE2S_FER_2"/>
    <property type="match status" value="1"/>
</dbReference>
<keyword evidence="4" id="KW-1185">Reference proteome</keyword>
<evidence type="ECO:0000313" key="4">
    <source>
        <dbReference type="Proteomes" id="UP000277582"/>
    </source>
</evidence>
<dbReference type="AlphaFoldDB" id="A0A429GGG3"/>
<dbReference type="InterPro" id="IPR040506">
    <property type="entry name" value="RACo_linker"/>
</dbReference>
<dbReference type="PANTHER" id="PTHR42895">
    <property type="entry name" value="IRON-SULFUR CLUSTER-BINDING PROTEIN-RELATED"/>
    <property type="match status" value="1"/>
</dbReference>
<dbReference type="InterPro" id="IPR043129">
    <property type="entry name" value="ATPase_NBD"/>
</dbReference>
<dbReference type="EMBL" id="RXII01000001">
    <property type="protein sequence ID" value="RZN63739.1"/>
    <property type="molecule type" value="Genomic_DNA"/>
</dbReference>
<dbReference type="GO" id="GO:0051536">
    <property type="term" value="F:iron-sulfur cluster binding"/>
    <property type="evidence" value="ECO:0007669"/>
    <property type="project" value="InterPro"/>
</dbReference>
<dbReference type="Pfam" id="PF17650">
    <property type="entry name" value="RACo_linker"/>
    <property type="match status" value="1"/>
</dbReference>
<dbReference type="Pfam" id="PF00111">
    <property type="entry name" value="Fer2"/>
    <property type="match status" value="1"/>
</dbReference>
<dbReference type="Pfam" id="PF17651">
    <property type="entry name" value="Raco_middle"/>
    <property type="match status" value="1"/>
</dbReference>
<dbReference type="InterPro" id="IPR041414">
    <property type="entry name" value="Raco-like_middle"/>
</dbReference>
<dbReference type="SUPFAM" id="SSF54292">
    <property type="entry name" value="2Fe-2S ferredoxin-like"/>
    <property type="match status" value="1"/>
</dbReference>
<accession>A0A429GGG3</accession>
<dbReference type="InterPro" id="IPR027980">
    <property type="entry name" value="RACo_C"/>
</dbReference>
<dbReference type="Gene3D" id="3.10.20.880">
    <property type="match status" value="1"/>
</dbReference>
<reference evidence="2 4" key="1">
    <citation type="submission" date="2018-10" db="EMBL/GenBank/DDBJ databases">
        <title>Co-occurring genomic capacity for anaerobic methane metabolism and dissimilatory sulfite reduction discovered in the Korarchaeota.</title>
        <authorList>
            <person name="Mckay L.J."/>
            <person name="Dlakic M."/>
            <person name="Fields M.W."/>
            <person name="Delmont T.O."/>
            <person name="Eren A.M."/>
            <person name="Jay Z.J."/>
            <person name="Klingelsmith K.B."/>
            <person name="Rusch D.B."/>
            <person name="Inskeep W.P."/>
        </authorList>
    </citation>
    <scope>NUCLEOTIDE SEQUENCE [LARGE SCALE GENOMIC DNA]</scope>
    <source>
        <strain evidence="2 4">MDKW</strain>
    </source>
</reference>
<dbReference type="Proteomes" id="UP000277582">
    <property type="component" value="Unassembled WGS sequence"/>
</dbReference>
<dbReference type="SUPFAM" id="SSF53067">
    <property type="entry name" value="Actin-like ATPase domain"/>
    <property type="match status" value="1"/>
</dbReference>
<dbReference type="InterPro" id="IPR001041">
    <property type="entry name" value="2Fe-2S_ferredoxin-type"/>
</dbReference>
<comment type="caution">
    <text evidence="2">The sequence shown here is derived from an EMBL/GenBank/DDBJ whole genome shotgun (WGS) entry which is preliminary data.</text>
</comment>
<dbReference type="Pfam" id="PF14574">
    <property type="entry name" value="RACo_C_ter"/>
    <property type="match status" value="1"/>
</dbReference>
<dbReference type="InterPro" id="IPR012675">
    <property type="entry name" value="Beta-grasp_dom_sf"/>
</dbReference>
<dbReference type="InterPro" id="IPR036010">
    <property type="entry name" value="2Fe-2S_ferredoxin-like_sf"/>
</dbReference>
<sequence length="659" mass="73534">MFERRDHEDDAMVIFQPHGRRGSFKKGTSILDAAKELGVDISSVCGGRGLCGKCKVKIVKGSDYLSPADPSELKFLTKEEIEAGYRLACCAKIFAPCEVLVLVPERSRVGKQRLQTEGFEVPVMRFNPAVRKYFIEMSPPTLENATFDDEMVIKALAQHYNLLDVDFHYEVLRFLPKVLRDSNWKITVTVWKNTIIDVEPGDTTNRCFGFACDIGSTKLAGFLMDLNTGKVLSVAARMNPQISYGEDILTRLTYVLLNGWKGLEDLQKAVVNGINEMIEECCEKAGVKPEEIYETVFVGNTAMMMYFLKIWPEFVAKSPFQPPRMGGVNLPAREAGIKCHPRANLYFLDTIGGWVGADNVANMIVTKLFDSEKLGMCIDVGTNTEIGIGCKATGVWYSSCASGPAFEGMMIKYGMRAADGAIEKIAIDPETLEPSYRVIGDTKPVGICGSGIVDIMAELFKSGIIDWSGRFNKELAERTRRIRLGPDGWEYVIAWKEETASGEHDIVFTQKDVREIQKAKAAIHAVASILCKLHNVTEKDINVLYVVGAFGNYIDPESARTIGMYPEVPIDRIKFVGNSAGTGARMALISVDEREYITKAIKEGRIRHFEIAAYPKFNDEYVSSMYLPHKDLKRFPETIELIIRLGTHPEIKRALELKA</sequence>
<reference evidence="3 5" key="2">
    <citation type="journal article" date="2019" name="Nat. Microbiol.">
        <title>Wide diversity of methane and short-chain alkane metabolisms in uncultured archaea.</title>
        <authorList>
            <person name="Borrel G."/>
            <person name="Adam P.S."/>
            <person name="McKay L.J."/>
            <person name="Chen L.X."/>
            <person name="Sierra-Garcia I.N."/>
            <person name="Sieber C.M."/>
            <person name="Letourneur Q."/>
            <person name="Ghozlane A."/>
            <person name="Andersen G.L."/>
            <person name="Li W.J."/>
            <person name="Hallam S.J."/>
            <person name="Muyzer G."/>
            <person name="de Oliveira V.M."/>
            <person name="Inskeep W.P."/>
            <person name="Banfield J.F."/>
            <person name="Gribaldo S."/>
        </authorList>
    </citation>
    <scope>NUCLEOTIDE SEQUENCE [LARGE SCALE GENOMIC DNA]</scope>
    <source>
        <strain evidence="3">NM4</strain>
    </source>
</reference>
<dbReference type="PANTHER" id="PTHR42895:SF1">
    <property type="entry name" value="IRON-SULFUR CLUSTER PROTEIN"/>
    <property type="match status" value="1"/>
</dbReference>
<dbReference type="EMBL" id="RCOS01000137">
    <property type="protein sequence ID" value="RSN72845.1"/>
    <property type="molecule type" value="Genomic_DNA"/>
</dbReference>
<dbReference type="RefSeq" id="WP_125672279.1">
    <property type="nucleotide sequence ID" value="NZ_RCOS01000137.1"/>
</dbReference>
<dbReference type="Gene3D" id="3.10.20.30">
    <property type="match status" value="1"/>
</dbReference>
<dbReference type="InterPro" id="IPR052911">
    <property type="entry name" value="Corrinoid_activation_enz"/>
</dbReference>
<gene>
    <name evidence="2" type="ORF">D6D85_12425</name>
    <name evidence="3" type="ORF">EF810_00110</name>
</gene>
<protein>
    <submittedName>
        <fullName evidence="2">DUF4445 domain-containing protein</fullName>
    </submittedName>
</protein>
<dbReference type="InterPro" id="IPR042259">
    <property type="entry name" value="Raco-like_middle_sf"/>
</dbReference>
<name>A0A429GGG3_9CREN</name>
<evidence type="ECO:0000313" key="5">
    <source>
        <dbReference type="Proteomes" id="UP000316217"/>
    </source>
</evidence>
<dbReference type="CDD" id="cd00207">
    <property type="entry name" value="fer2"/>
    <property type="match status" value="1"/>
</dbReference>